<dbReference type="CDD" id="cd05656">
    <property type="entry name" value="M42_Frv"/>
    <property type="match status" value="1"/>
</dbReference>
<evidence type="ECO:0000313" key="9">
    <source>
        <dbReference type="EMBL" id="MDI6451985.1"/>
    </source>
</evidence>
<proteinExistence type="inferred from homology"/>
<evidence type="ECO:0000256" key="4">
    <source>
        <dbReference type="ARBA" id="ARBA00022723"/>
    </source>
</evidence>
<feature type="active site" description="Proton acceptor" evidence="7">
    <location>
        <position position="207"/>
    </location>
</feature>
<evidence type="ECO:0000256" key="5">
    <source>
        <dbReference type="ARBA" id="ARBA00022801"/>
    </source>
</evidence>
<dbReference type="InterPro" id="IPR023367">
    <property type="entry name" value="Peptidase_M42_dom2"/>
</dbReference>
<evidence type="ECO:0000256" key="6">
    <source>
        <dbReference type="PIRNR" id="PIRNR001123"/>
    </source>
</evidence>
<dbReference type="GO" id="GO:0004177">
    <property type="term" value="F:aminopeptidase activity"/>
    <property type="evidence" value="ECO:0007669"/>
    <property type="project" value="UniProtKB-UniRule"/>
</dbReference>
<dbReference type="PANTHER" id="PTHR32481">
    <property type="entry name" value="AMINOPEPTIDASE"/>
    <property type="match status" value="1"/>
</dbReference>
<accession>A0AAW6U568</accession>
<gene>
    <name evidence="9" type="ORF">QJ521_00280</name>
</gene>
<comment type="caution">
    <text evidence="9">The sequence shown here is derived from an EMBL/GenBank/DDBJ whole genome shotgun (WGS) entry which is preliminary data.</text>
</comment>
<dbReference type="Proteomes" id="UP001431532">
    <property type="component" value="Unassembled WGS sequence"/>
</dbReference>
<evidence type="ECO:0000256" key="2">
    <source>
        <dbReference type="ARBA" id="ARBA00022438"/>
    </source>
</evidence>
<keyword evidence="4 8" id="KW-0479">Metal-binding</keyword>
<sequence length="352" mass="38776">MNKQLEILKKLSSLPGVPGNEKLVSQYIVSEIKDHVDQIEYDNLGSVIGVKKQNGPKVMIAGHMDEIGLLVTQITKEGFVKFQTLGGWFSQVMLAQIWEIHTKKGVVHAVTGVKPPHIIPKDKRNVAIEIETMYLDLGVSSKEEAEKLGVEPGNMVTPHAEFMVLGNEKYLLNKAWDNRIGSAVVMEVLKRLDQHPNALYGTFTVQEEVGLRGAKTSSYVVEPEIALAIDTGLANDVPGGEASEQSLGKGPQILLYDGGLVPHQALRRFVIEVAKEEKIPYQEAFIVGGRTDAGHMHLAHRGAAALSIGVPTRYMHSHTSIIHYDDYENTVKLVLAVIKKLDRQTVDQILAQ</sequence>
<dbReference type="Gene3D" id="2.40.30.40">
    <property type="entry name" value="Peptidase M42, domain 2"/>
    <property type="match status" value="1"/>
</dbReference>
<feature type="binding site" evidence="8">
    <location>
        <position position="208"/>
    </location>
    <ligand>
        <name>Zn(2+)</name>
        <dbReference type="ChEBI" id="CHEBI:29105"/>
        <label>2</label>
    </ligand>
</feature>
<keyword evidence="10" id="KW-1185">Reference proteome</keyword>
<evidence type="ECO:0000256" key="1">
    <source>
        <dbReference type="ARBA" id="ARBA00006272"/>
    </source>
</evidence>
<keyword evidence="3" id="KW-0645">Protease</keyword>
<protein>
    <submittedName>
        <fullName evidence="9">M42 family metallopeptidase</fullName>
    </submittedName>
</protein>
<evidence type="ECO:0000256" key="7">
    <source>
        <dbReference type="PIRSR" id="PIRSR001123-1"/>
    </source>
</evidence>
<dbReference type="PIRSF" id="PIRSF001123">
    <property type="entry name" value="PepA_GA"/>
    <property type="match status" value="1"/>
</dbReference>
<feature type="binding site" evidence="8">
    <location>
        <position position="316"/>
    </location>
    <ligand>
        <name>Zn(2+)</name>
        <dbReference type="ChEBI" id="CHEBI:29105"/>
        <label>2</label>
    </ligand>
</feature>
<feature type="binding site" evidence="8">
    <location>
        <position position="230"/>
    </location>
    <ligand>
        <name>Zn(2+)</name>
        <dbReference type="ChEBI" id="CHEBI:29105"/>
        <label>1</label>
    </ligand>
</feature>
<dbReference type="InterPro" id="IPR051464">
    <property type="entry name" value="Peptidase_M42_aminopept"/>
</dbReference>
<dbReference type="AlphaFoldDB" id="A0AAW6U568"/>
<dbReference type="GO" id="GO:0046872">
    <property type="term" value="F:metal ion binding"/>
    <property type="evidence" value="ECO:0007669"/>
    <property type="project" value="UniProtKB-UniRule"/>
</dbReference>
<reference evidence="9" key="1">
    <citation type="submission" date="2023-05" db="EMBL/GenBank/DDBJ databases">
        <title>Mariniplasma microaerophilum sp. nov., a novel anaerobic mollicute isolated from terrestrial mud volcano, Taman Peninsula, Russia.</title>
        <authorList>
            <person name="Khomyakova M.A."/>
            <person name="Merkel A.Y."/>
            <person name="Slobodkin A.I."/>
        </authorList>
    </citation>
    <scope>NUCLEOTIDE SEQUENCE</scope>
    <source>
        <strain evidence="9">M4Ah</strain>
    </source>
</reference>
<organism evidence="9 10">
    <name type="scientific">Peloplasma aerotolerans</name>
    <dbReference type="NCBI Taxonomy" id="3044389"/>
    <lineage>
        <taxon>Bacteria</taxon>
        <taxon>Bacillati</taxon>
        <taxon>Mycoplasmatota</taxon>
        <taxon>Mollicutes</taxon>
        <taxon>Acholeplasmatales</taxon>
        <taxon>Acholeplasmataceae</taxon>
        <taxon>Peloplasma</taxon>
    </lineage>
</organism>
<dbReference type="PANTHER" id="PTHR32481:SF0">
    <property type="entry name" value="AMINOPEPTIDASE YPDE-RELATED"/>
    <property type="match status" value="1"/>
</dbReference>
<feature type="binding site" evidence="8">
    <location>
        <position position="177"/>
    </location>
    <ligand>
        <name>Zn(2+)</name>
        <dbReference type="ChEBI" id="CHEBI:29105"/>
        <label>2</label>
    </ligand>
</feature>
<feature type="binding site" evidence="8">
    <location>
        <position position="63"/>
    </location>
    <ligand>
        <name>Zn(2+)</name>
        <dbReference type="ChEBI" id="CHEBI:29105"/>
        <label>1</label>
    </ligand>
</feature>
<dbReference type="GO" id="GO:0006508">
    <property type="term" value="P:proteolysis"/>
    <property type="evidence" value="ECO:0007669"/>
    <property type="project" value="UniProtKB-KW"/>
</dbReference>
<comment type="similarity">
    <text evidence="1 6">Belongs to the peptidase M42 family.</text>
</comment>
<dbReference type="Pfam" id="PF05343">
    <property type="entry name" value="Peptidase_M42"/>
    <property type="match status" value="1"/>
</dbReference>
<name>A0AAW6U568_9MOLU</name>
<keyword evidence="2" id="KW-0031">Aminopeptidase</keyword>
<dbReference type="InterPro" id="IPR008007">
    <property type="entry name" value="Peptidase_M42"/>
</dbReference>
<dbReference type="SUPFAM" id="SSF101821">
    <property type="entry name" value="Aminopeptidase/glucanase lid domain"/>
    <property type="match status" value="1"/>
</dbReference>
<evidence type="ECO:0000256" key="8">
    <source>
        <dbReference type="PIRSR" id="PIRSR001123-2"/>
    </source>
</evidence>
<evidence type="ECO:0000313" key="10">
    <source>
        <dbReference type="Proteomes" id="UP001431532"/>
    </source>
</evidence>
<keyword evidence="5" id="KW-0378">Hydrolase</keyword>
<comment type="cofactor">
    <cofactor evidence="8">
        <name>a divalent metal cation</name>
        <dbReference type="ChEBI" id="CHEBI:60240"/>
    </cofactor>
    <text evidence="8">Binds 2 divalent metal cations per subunit.</text>
</comment>
<dbReference type="Gene3D" id="3.40.630.10">
    <property type="entry name" value="Zn peptidases"/>
    <property type="match status" value="1"/>
</dbReference>
<evidence type="ECO:0000256" key="3">
    <source>
        <dbReference type="ARBA" id="ARBA00022670"/>
    </source>
</evidence>
<dbReference type="SUPFAM" id="SSF53187">
    <property type="entry name" value="Zn-dependent exopeptidases"/>
    <property type="match status" value="1"/>
</dbReference>
<dbReference type="EMBL" id="JASCXW010000001">
    <property type="protein sequence ID" value="MDI6451985.1"/>
    <property type="molecule type" value="Genomic_DNA"/>
</dbReference>
<feature type="binding site" evidence="8">
    <location>
        <position position="177"/>
    </location>
    <ligand>
        <name>Zn(2+)</name>
        <dbReference type="ChEBI" id="CHEBI:29105"/>
        <label>1</label>
    </ligand>
</feature>